<protein>
    <submittedName>
        <fullName evidence="4">Class II aldolase/adducin family protein</fullName>
    </submittedName>
</protein>
<evidence type="ECO:0000256" key="2">
    <source>
        <dbReference type="ARBA" id="ARBA00023239"/>
    </source>
</evidence>
<dbReference type="InterPro" id="IPR036409">
    <property type="entry name" value="Aldolase_II/adducin_N_sf"/>
</dbReference>
<dbReference type="Proteomes" id="UP001165368">
    <property type="component" value="Unassembled WGS sequence"/>
</dbReference>
<dbReference type="PANTHER" id="PTHR22789:SF0">
    <property type="entry name" value="3-OXO-TETRONATE 4-PHOSPHATE DECARBOXYLASE-RELATED"/>
    <property type="match status" value="1"/>
</dbReference>
<gene>
    <name evidence="4" type="ORF">LVY72_11450</name>
</gene>
<dbReference type="SMART" id="SM01007">
    <property type="entry name" value="Aldolase_II"/>
    <property type="match status" value="1"/>
</dbReference>
<evidence type="ECO:0000259" key="3">
    <source>
        <dbReference type="SMART" id="SM01007"/>
    </source>
</evidence>
<sequence length="248" mass="28210">MQDFDSLYSNDQSVLSTLHQLARAHRILEMEGHGDMSLGHMSYRDPEGRGMWLKRGNLGLDEVQAEDFLLVDFEGNVLEGKGILHLEWPLHSELYLARPDVNFIGHSHPFYTTAFATTTAEFGPYTNEGVWFAKDGVPRFDLTSNIITSIELGKEHATAMGSSLAILLSNHGCSFVGETVQDVTLAGVFLERACKFHLTLATSGYDYRLPPQEETDFKLEEIYRPKARNNFWNYYNRRLDRLEKSGRL</sequence>
<dbReference type="SUPFAM" id="SSF53639">
    <property type="entry name" value="AraD/HMP-PK domain-like"/>
    <property type="match status" value="1"/>
</dbReference>
<dbReference type="RefSeq" id="WP_237820922.1">
    <property type="nucleotide sequence ID" value="NZ_JAKLTQ010000007.1"/>
</dbReference>
<evidence type="ECO:0000256" key="1">
    <source>
        <dbReference type="ARBA" id="ARBA00022723"/>
    </source>
</evidence>
<dbReference type="PANTHER" id="PTHR22789">
    <property type="entry name" value="FUCULOSE PHOSPHATE ALDOLASE"/>
    <property type="match status" value="1"/>
</dbReference>
<keyword evidence="1" id="KW-0479">Metal-binding</keyword>
<keyword evidence="5" id="KW-1185">Reference proteome</keyword>
<dbReference type="InterPro" id="IPR001303">
    <property type="entry name" value="Aldolase_II/adducin_N"/>
</dbReference>
<dbReference type="Gene3D" id="3.40.225.10">
    <property type="entry name" value="Class II aldolase/adducin N-terminal domain"/>
    <property type="match status" value="1"/>
</dbReference>
<dbReference type="Pfam" id="PF00596">
    <property type="entry name" value="Aldolase_II"/>
    <property type="match status" value="1"/>
</dbReference>
<accession>A0ABS9L7H2</accession>
<dbReference type="InterPro" id="IPR050197">
    <property type="entry name" value="Aldolase_class_II_sugar_metab"/>
</dbReference>
<keyword evidence="2" id="KW-0456">Lyase</keyword>
<proteinExistence type="predicted"/>
<evidence type="ECO:0000313" key="5">
    <source>
        <dbReference type="Proteomes" id="UP001165368"/>
    </source>
</evidence>
<organism evidence="4 5">
    <name type="scientific">Arthrobacter hankyongi</name>
    <dbReference type="NCBI Taxonomy" id="2904801"/>
    <lineage>
        <taxon>Bacteria</taxon>
        <taxon>Bacillati</taxon>
        <taxon>Actinomycetota</taxon>
        <taxon>Actinomycetes</taxon>
        <taxon>Micrococcales</taxon>
        <taxon>Micrococcaceae</taxon>
        <taxon>Arthrobacter</taxon>
    </lineage>
</organism>
<name>A0ABS9L7H2_9MICC</name>
<feature type="domain" description="Class II aldolase/adducin N-terminal" evidence="3">
    <location>
        <begin position="19"/>
        <end position="198"/>
    </location>
</feature>
<comment type="caution">
    <text evidence="4">The sequence shown here is derived from an EMBL/GenBank/DDBJ whole genome shotgun (WGS) entry which is preliminary data.</text>
</comment>
<reference evidence="4" key="1">
    <citation type="submission" date="2022-01" db="EMBL/GenBank/DDBJ databases">
        <authorList>
            <person name="Jo J.-H."/>
            <person name="Im W.-T."/>
        </authorList>
    </citation>
    <scope>NUCLEOTIDE SEQUENCE</scope>
    <source>
        <strain evidence="4">I2-34</strain>
    </source>
</reference>
<evidence type="ECO:0000313" key="4">
    <source>
        <dbReference type="EMBL" id="MCG2622528.1"/>
    </source>
</evidence>
<dbReference type="EMBL" id="JAKLTQ010000007">
    <property type="protein sequence ID" value="MCG2622528.1"/>
    <property type="molecule type" value="Genomic_DNA"/>
</dbReference>